<dbReference type="NCBIfam" id="NF033727">
    <property type="entry name" value="chaperon_ArsD"/>
    <property type="match status" value="1"/>
</dbReference>
<evidence type="ECO:0000313" key="2">
    <source>
        <dbReference type="Proteomes" id="UP000297472"/>
    </source>
</evidence>
<name>A0A4Y8JYY9_9MICO</name>
<dbReference type="AlphaFoldDB" id="A0A4Y8JYY9"/>
<gene>
    <name evidence="1" type="primary">arsD</name>
    <name evidence="1" type="ORF">E3T49_04750</name>
</gene>
<dbReference type="Pfam" id="PF06953">
    <property type="entry name" value="ArsD"/>
    <property type="match status" value="1"/>
</dbReference>
<dbReference type="GO" id="GO:0046685">
    <property type="term" value="P:response to arsenic-containing substance"/>
    <property type="evidence" value="ECO:0007669"/>
    <property type="project" value="InterPro"/>
</dbReference>
<protein>
    <submittedName>
        <fullName evidence="1">Arsenite efflux transporter metallochaperone ArsD</fullName>
    </submittedName>
</protein>
<comment type="caution">
    <text evidence="1">The sequence shown here is derived from an EMBL/GenBank/DDBJ whole genome shotgun (WGS) entry which is preliminary data.</text>
</comment>
<organism evidence="1 2">
    <name type="scientific">Cryobacterium cryoconiti</name>
    <dbReference type="NCBI Taxonomy" id="1259239"/>
    <lineage>
        <taxon>Bacteria</taxon>
        <taxon>Bacillati</taxon>
        <taxon>Actinomycetota</taxon>
        <taxon>Actinomycetes</taxon>
        <taxon>Micrococcales</taxon>
        <taxon>Microbacteriaceae</taxon>
        <taxon>Cryobacterium</taxon>
    </lineage>
</organism>
<dbReference type="EMBL" id="SOHA01000009">
    <property type="protein sequence ID" value="TFD32275.1"/>
    <property type="molecule type" value="Genomic_DNA"/>
</dbReference>
<accession>A0A4Y8JYY9</accession>
<dbReference type="InterPro" id="IPR010712">
    <property type="entry name" value="Arsenical-R_ArsD"/>
</dbReference>
<dbReference type="GO" id="GO:0045892">
    <property type="term" value="P:negative regulation of DNA-templated transcription"/>
    <property type="evidence" value="ECO:0007669"/>
    <property type="project" value="InterPro"/>
</dbReference>
<dbReference type="Gene3D" id="3.40.30.10">
    <property type="entry name" value="Glutaredoxin"/>
    <property type="match status" value="1"/>
</dbReference>
<dbReference type="OrthoDB" id="9801358at2"/>
<keyword evidence="2" id="KW-1185">Reference proteome</keyword>
<dbReference type="GO" id="GO:0003677">
    <property type="term" value="F:DNA binding"/>
    <property type="evidence" value="ECO:0007669"/>
    <property type="project" value="InterPro"/>
</dbReference>
<evidence type="ECO:0000313" key="1">
    <source>
        <dbReference type="EMBL" id="TFD32275.1"/>
    </source>
</evidence>
<sequence>MAHIEIFEPGLCCGTGICGVDVDQALVTFSADLDFTRANGGDVARFNLAQEPLAFVENEVARQFLHTVGQEGLPVTLVGGATVLTGRYPSRAELANWTGGAAESGAASDTDETSHLAAVQPEGSARLLAMAAPAPGKDAEDADAGCCGTGGCC</sequence>
<reference evidence="1 2" key="1">
    <citation type="submission" date="2019-03" db="EMBL/GenBank/DDBJ databases">
        <title>Genomics of glacier-inhabiting Cryobacterium strains.</title>
        <authorList>
            <person name="Liu Q."/>
            <person name="Xin Y.-H."/>
        </authorList>
    </citation>
    <scope>NUCLEOTIDE SEQUENCE [LARGE SCALE GENOMIC DNA]</scope>
    <source>
        <strain evidence="1 2">TMT1-51</strain>
    </source>
</reference>
<dbReference type="RefSeq" id="WP_134423817.1">
    <property type="nucleotide sequence ID" value="NZ_SOHA01000009.1"/>
</dbReference>
<dbReference type="Proteomes" id="UP000297472">
    <property type="component" value="Unassembled WGS sequence"/>
</dbReference>
<proteinExistence type="predicted"/>